<name>A0A8S0VXB7_CYCAE</name>
<proteinExistence type="predicted"/>
<evidence type="ECO:0000313" key="4">
    <source>
        <dbReference type="EMBL" id="CAA7266004.1"/>
    </source>
</evidence>
<dbReference type="Pfam" id="PF06470">
    <property type="entry name" value="SMC_hinge"/>
    <property type="match status" value="1"/>
</dbReference>
<evidence type="ECO:0000259" key="3">
    <source>
        <dbReference type="SMART" id="SM00968"/>
    </source>
</evidence>
<dbReference type="GO" id="GO:0005524">
    <property type="term" value="F:ATP binding"/>
    <property type="evidence" value="ECO:0007669"/>
    <property type="project" value="InterPro"/>
</dbReference>
<dbReference type="EMBL" id="CACVBS010000052">
    <property type="protein sequence ID" value="CAA7266004.1"/>
    <property type="molecule type" value="Genomic_DNA"/>
</dbReference>
<dbReference type="Gene3D" id="1.20.1060.20">
    <property type="match status" value="1"/>
</dbReference>
<evidence type="ECO:0000256" key="1">
    <source>
        <dbReference type="SAM" id="Coils"/>
    </source>
</evidence>
<dbReference type="OrthoDB" id="431497at2759"/>
<dbReference type="GO" id="GO:0005694">
    <property type="term" value="C:chromosome"/>
    <property type="evidence" value="ECO:0007669"/>
    <property type="project" value="InterPro"/>
</dbReference>
<organism evidence="4 5">
    <name type="scientific">Cyclocybe aegerita</name>
    <name type="common">Black poplar mushroom</name>
    <name type="synonym">Agrocybe aegerita</name>
    <dbReference type="NCBI Taxonomy" id="1973307"/>
    <lineage>
        <taxon>Eukaryota</taxon>
        <taxon>Fungi</taxon>
        <taxon>Dikarya</taxon>
        <taxon>Basidiomycota</taxon>
        <taxon>Agaricomycotina</taxon>
        <taxon>Agaricomycetes</taxon>
        <taxon>Agaricomycetidae</taxon>
        <taxon>Agaricales</taxon>
        <taxon>Agaricineae</taxon>
        <taxon>Bolbitiaceae</taxon>
        <taxon>Cyclocybe</taxon>
    </lineage>
</organism>
<gene>
    <name evidence="4" type="ORF">AAE3_LOCUS8260</name>
</gene>
<feature type="region of interest" description="Disordered" evidence="2">
    <location>
        <begin position="229"/>
        <end position="259"/>
    </location>
</feature>
<dbReference type="SUPFAM" id="SSF75553">
    <property type="entry name" value="Smc hinge domain"/>
    <property type="match status" value="1"/>
</dbReference>
<comment type="caution">
    <text evidence="4">The sequence shown here is derived from an EMBL/GenBank/DDBJ whole genome shotgun (WGS) entry which is preliminary data.</text>
</comment>
<dbReference type="GO" id="GO:0051276">
    <property type="term" value="P:chromosome organization"/>
    <property type="evidence" value="ECO:0007669"/>
    <property type="project" value="InterPro"/>
</dbReference>
<accession>A0A8S0VXB7</accession>
<dbReference type="InterPro" id="IPR010935">
    <property type="entry name" value="SMC_hinge"/>
</dbReference>
<dbReference type="Gene3D" id="3.30.70.1620">
    <property type="match status" value="1"/>
</dbReference>
<keyword evidence="1" id="KW-0175">Coiled coil</keyword>
<evidence type="ECO:0000256" key="2">
    <source>
        <dbReference type="SAM" id="MobiDB-lite"/>
    </source>
</evidence>
<reference evidence="4 5" key="1">
    <citation type="submission" date="2020-01" db="EMBL/GenBank/DDBJ databases">
        <authorList>
            <person name="Gupta K D."/>
        </authorList>
    </citation>
    <scope>NUCLEOTIDE SEQUENCE [LARGE SCALE GENOMIC DNA]</scope>
</reference>
<dbReference type="SMART" id="SM00968">
    <property type="entry name" value="SMC_hinge"/>
    <property type="match status" value="1"/>
</dbReference>
<keyword evidence="5" id="KW-1185">Reference proteome</keyword>
<dbReference type="InterPro" id="IPR036277">
    <property type="entry name" value="SMC_hinge_sf"/>
</dbReference>
<dbReference type="Proteomes" id="UP000467700">
    <property type="component" value="Unassembled WGS sequence"/>
</dbReference>
<dbReference type="PANTHER" id="PTHR43977">
    <property type="entry name" value="STRUCTURAL MAINTENANCE OF CHROMOSOMES PROTEIN 3"/>
    <property type="match status" value="1"/>
</dbReference>
<evidence type="ECO:0000313" key="5">
    <source>
        <dbReference type="Proteomes" id="UP000467700"/>
    </source>
</evidence>
<feature type="coiled-coil region" evidence="1">
    <location>
        <begin position="553"/>
        <end position="598"/>
    </location>
</feature>
<feature type="coiled-coil region" evidence="1">
    <location>
        <begin position="8"/>
        <end position="94"/>
    </location>
</feature>
<sequence>MADTDAKRGKINELLDHIESRLNELEEKEELKKFQEKDKERRCLEYALYQRELEQVAETLLEVEEDRRADVHGANVQREKYNERQKEIQDLKESIADTRHSLEAVAQGRRDTQAELTDFIRSRTERECIVEDLRMATKSTGGRREDFEAELQQLETKTTEKEAPDARLDALFAKQGRATRFRTKSERDTFLRHGIASVTAYKTDRDTALESTNADLVTARRSLGELKTLARDGKGKVEDGRRRAKEPSEESTKKEEEQADLVEKRKELWREDTKLDSPVSRAADELKTAESNLAGMMDKHMEQALKAVDSIAERYNPGGVCDPLYRPFEVVDPKLNMAVELTAGNSLFHVVVDTASKALDVMLKEKNDRVTSMPLNRLKNPPAPNSQDVKPLIDQLRFGRKYEKQVFGKTCVCRDLSITAAYVKSHSINTITLDGDKVDRKGALTGGYHDVRRSRIEAIKSVRTWRAKYDAEKTRSQEVKDSIRTLEGDHTEKEIARLETEEEELETELRSLDAKIMSYSSELGTPLTNTITAEEEALIVSLGKETERRRKEMLELSRSKNELEGRKNTLEIELKERLQRQREEVKLKLETLEELSDDSTSANDLEARTRELRTLNNFI</sequence>
<feature type="domain" description="SMC hinge" evidence="3">
    <location>
        <begin position="318"/>
        <end position="423"/>
    </location>
</feature>
<dbReference type="AlphaFoldDB" id="A0A8S0VXB7"/>
<dbReference type="GO" id="GO:0007059">
    <property type="term" value="P:chromosome segregation"/>
    <property type="evidence" value="ECO:0007669"/>
    <property type="project" value="UniProtKB-ARBA"/>
</dbReference>
<protein>
    <recommendedName>
        <fullName evidence="3">SMC hinge domain-containing protein</fullName>
    </recommendedName>
</protein>
<feature type="coiled-coil region" evidence="1">
    <location>
        <begin position="488"/>
        <end position="522"/>
    </location>
</feature>